<protein>
    <recommendedName>
        <fullName evidence="3">DUF4286 family protein</fullName>
    </recommendedName>
</protein>
<gene>
    <name evidence="1" type="ORF">EAS64_42080</name>
</gene>
<organism evidence="1 2">
    <name type="scientific">Trebonia kvetii</name>
    <dbReference type="NCBI Taxonomy" id="2480626"/>
    <lineage>
        <taxon>Bacteria</taxon>
        <taxon>Bacillati</taxon>
        <taxon>Actinomycetota</taxon>
        <taxon>Actinomycetes</taxon>
        <taxon>Streptosporangiales</taxon>
        <taxon>Treboniaceae</taxon>
        <taxon>Trebonia</taxon>
    </lineage>
</organism>
<dbReference type="EMBL" id="RPFW01000014">
    <property type="protein sequence ID" value="TVY99034.1"/>
    <property type="molecule type" value="Genomic_DNA"/>
</dbReference>
<evidence type="ECO:0000313" key="1">
    <source>
        <dbReference type="EMBL" id="TVY99034.1"/>
    </source>
</evidence>
<dbReference type="SUPFAM" id="SSF54909">
    <property type="entry name" value="Dimeric alpha+beta barrel"/>
    <property type="match status" value="1"/>
</dbReference>
<dbReference type="InterPro" id="IPR011008">
    <property type="entry name" value="Dimeric_a/b-barrel"/>
</dbReference>
<accession>A0A6P2BKV4</accession>
<dbReference type="AlphaFoldDB" id="A0A6P2BKV4"/>
<dbReference type="OrthoDB" id="3481501at2"/>
<keyword evidence="2" id="KW-1185">Reference proteome</keyword>
<dbReference type="RefSeq" id="WP_145862327.1">
    <property type="nucleotide sequence ID" value="NZ_RPFW01000014.1"/>
</dbReference>
<evidence type="ECO:0000313" key="2">
    <source>
        <dbReference type="Proteomes" id="UP000460272"/>
    </source>
</evidence>
<comment type="caution">
    <text evidence="1">The sequence shown here is derived from an EMBL/GenBank/DDBJ whole genome shotgun (WGS) entry which is preliminary data.</text>
</comment>
<dbReference type="Proteomes" id="UP000460272">
    <property type="component" value="Unassembled WGS sequence"/>
</dbReference>
<evidence type="ECO:0008006" key="3">
    <source>
        <dbReference type="Google" id="ProtNLM"/>
    </source>
</evidence>
<reference evidence="1 2" key="1">
    <citation type="submission" date="2018-11" db="EMBL/GenBank/DDBJ databases">
        <title>Trebonia kvetii gen.nov., sp.nov., a novel acidophilic actinobacterium, and proposal of the new actinobacterial family Treboniaceae fam. nov.</title>
        <authorList>
            <person name="Rapoport D."/>
            <person name="Sagova-Mareckova M."/>
            <person name="Sedlacek I."/>
            <person name="Provaznik J."/>
            <person name="Kralova S."/>
            <person name="Pavlinic D."/>
            <person name="Benes V."/>
            <person name="Kopecky J."/>
        </authorList>
    </citation>
    <scope>NUCLEOTIDE SEQUENCE [LARGE SCALE GENOMIC DNA]</scope>
    <source>
        <strain evidence="1 2">15Tr583</strain>
    </source>
</reference>
<proteinExistence type="predicted"/>
<name>A0A6P2BKV4_9ACTN</name>
<sequence length="103" mass="11139">MSHEYTLIVHTSPVDGREDEYNSWYDDVHLAEFSALPGVISGRRFKVVSPDPAAKAVYAAIYETSVDPAAVFAAMNEGIKAGTVHMSDAIDPTSLAVTTLKPR</sequence>